<dbReference type="EMBL" id="JADKNH010000005">
    <property type="protein sequence ID" value="MBF4693382.1"/>
    <property type="molecule type" value="Genomic_DNA"/>
</dbReference>
<organism evidence="2 3">
    <name type="scientific">Fusibacter ferrireducens</name>
    <dbReference type="NCBI Taxonomy" id="2785058"/>
    <lineage>
        <taxon>Bacteria</taxon>
        <taxon>Bacillati</taxon>
        <taxon>Bacillota</taxon>
        <taxon>Clostridia</taxon>
        <taxon>Eubacteriales</taxon>
        <taxon>Eubacteriales Family XII. Incertae Sedis</taxon>
        <taxon>Fusibacter</taxon>
    </lineage>
</organism>
<evidence type="ECO:0000313" key="3">
    <source>
        <dbReference type="Proteomes" id="UP000614200"/>
    </source>
</evidence>
<dbReference type="InterPro" id="IPR000595">
    <property type="entry name" value="cNMP-bd_dom"/>
</dbReference>
<dbReference type="CDD" id="cd00038">
    <property type="entry name" value="CAP_ED"/>
    <property type="match status" value="1"/>
</dbReference>
<proteinExistence type="predicted"/>
<dbReference type="Pfam" id="PF00027">
    <property type="entry name" value="cNMP_binding"/>
    <property type="match status" value="1"/>
</dbReference>
<feature type="domain" description="Cyclic nucleotide-binding" evidence="1">
    <location>
        <begin position="16"/>
        <end position="72"/>
    </location>
</feature>
<dbReference type="Gene3D" id="2.60.120.10">
    <property type="entry name" value="Jelly Rolls"/>
    <property type="match status" value="1"/>
</dbReference>
<comment type="caution">
    <text evidence="2">The sequence shown here is derived from an EMBL/GenBank/DDBJ whole genome shotgun (WGS) entry which is preliminary data.</text>
</comment>
<dbReference type="InterPro" id="IPR014710">
    <property type="entry name" value="RmlC-like_jellyroll"/>
</dbReference>
<dbReference type="SMART" id="SM00100">
    <property type="entry name" value="cNMP"/>
    <property type="match status" value="1"/>
</dbReference>
<dbReference type="PROSITE" id="PS50042">
    <property type="entry name" value="CNMP_BINDING_3"/>
    <property type="match status" value="1"/>
</dbReference>
<evidence type="ECO:0000313" key="2">
    <source>
        <dbReference type="EMBL" id="MBF4693382.1"/>
    </source>
</evidence>
<name>A0ABR9ZSE7_9FIRM</name>
<dbReference type="RefSeq" id="WP_194701616.1">
    <property type="nucleotide sequence ID" value="NZ_JADKNH010000005.1"/>
</dbReference>
<accession>A0ABR9ZSE7</accession>
<dbReference type="InterPro" id="IPR018490">
    <property type="entry name" value="cNMP-bd_dom_sf"/>
</dbReference>
<evidence type="ECO:0000259" key="1">
    <source>
        <dbReference type="PROSITE" id="PS50042"/>
    </source>
</evidence>
<dbReference type="Proteomes" id="UP000614200">
    <property type="component" value="Unassembled WGS sequence"/>
</dbReference>
<keyword evidence="3" id="KW-1185">Reference proteome</keyword>
<reference evidence="2 3" key="1">
    <citation type="submission" date="2020-11" db="EMBL/GenBank/DDBJ databases">
        <title>Fusibacter basophilias sp. nov.</title>
        <authorList>
            <person name="Qiu D."/>
        </authorList>
    </citation>
    <scope>NUCLEOTIDE SEQUENCE [LARGE SCALE GENOMIC DNA]</scope>
    <source>
        <strain evidence="2 3">Q10-2</strain>
    </source>
</reference>
<gene>
    <name evidence="2" type="ORF">ISU02_09635</name>
</gene>
<sequence>MDKEYFERLLIQFMKKFTDMDEASLKELAKDVPIVVAEKGTVLLEQGEAPHHCIFVLKGCIRQYRVDEQGNELTSDFYTEEQWVTIFYERDRDHVSKFSLSCVEECTLVMGPADLKEAMFDQYSALKDMTYKMLEEKIGEIKGNLSGFMSSTPEARVKALQQNRPDLFQRVPQHQLASYLGLTPESLSRIKKRIEKGDK</sequence>
<dbReference type="SUPFAM" id="SSF51206">
    <property type="entry name" value="cAMP-binding domain-like"/>
    <property type="match status" value="1"/>
</dbReference>
<protein>
    <submittedName>
        <fullName evidence="2">Crp/Fnr family transcriptional regulator</fullName>
    </submittedName>
</protein>